<dbReference type="Gene3D" id="3.40.710.10">
    <property type="entry name" value="DD-peptidase/beta-lactamase superfamily"/>
    <property type="match status" value="1"/>
</dbReference>
<protein>
    <submittedName>
        <fullName evidence="2">Serine hydrolase</fullName>
    </submittedName>
</protein>
<evidence type="ECO:0000259" key="1">
    <source>
        <dbReference type="Pfam" id="PF13354"/>
    </source>
</evidence>
<evidence type="ECO:0000313" key="2">
    <source>
        <dbReference type="EMBL" id="MEX6686014.1"/>
    </source>
</evidence>
<dbReference type="Pfam" id="PF13354">
    <property type="entry name" value="Beta-lactamase2"/>
    <property type="match status" value="1"/>
</dbReference>
<dbReference type="Proteomes" id="UP001560573">
    <property type="component" value="Unassembled WGS sequence"/>
</dbReference>
<dbReference type="SUPFAM" id="SSF56601">
    <property type="entry name" value="beta-lactamase/transpeptidase-like"/>
    <property type="match status" value="1"/>
</dbReference>
<comment type="caution">
    <text evidence="2">The sequence shown here is derived from an EMBL/GenBank/DDBJ whole genome shotgun (WGS) entry which is preliminary data.</text>
</comment>
<dbReference type="InterPro" id="IPR045155">
    <property type="entry name" value="Beta-lactam_cat"/>
</dbReference>
<sequence>MNNRALLLPLLLLVKYVSFSQVKSDKWLQELLYKNASPSLKGVLDSADTYQYQLIYTRIDRDKKNNPVFKNYYLNVDRTRYFNPASTVKMPLSFLALEKLHSLEQFGVDRNATMLTDSSYSAQTTVLTDTSSQNGMPSVAQYIRKIFLVSDNDAYNRLYEFLGQQAINETLWKKGYKDVRITRRFVPMSADENRHTNALRFLKGNDFLYKQLPLTSNISFDFSRKILIGNAHFDRNDSLIKAPMDFTTHNNVPLEDLQHMLQSVMFPQSVPENQRFKLTDSDYNFLYQYMSELPHESAFPRYDTTEFFDSYTKFFWFKDGRRKMPAYIRSFNKPGWSYGFLTDVAYIVDFKNKTEFMLSGVIYVNSDGVLNDDKYEYEETGYPFFREIGEIIYNYELSRKRKNLPDFTRFQLDYR</sequence>
<keyword evidence="3" id="KW-1185">Reference proteome</keyword>
<name>A0ABV3ZC54_9BACT</name>
<proteinExistence type="predicted"/>
<dbReference type="RefSeq" id="WP_369327403.1">
    <property type="nucleotide sequence ID" value="NZ_JAULBC010000001.1"/>
</dbReference>
<evidence type="ECO:0000313" key="3">
    <source>
        <dbReference type="Proteomes" id="UP001560573"/>
    </source>
</evidence>
<feature type="domain" description="Beta-lactamase class A catalytic" evidence="1">
    <location>
        <begin position="74"/>
        <end position="196"/>
    </location>
</feature>
<dbReference type="InterPro" id="IPR012338">
    <property type="entry name" value="Beta-lactam/transpept-like"/>
</dbReference>
<accession>A0ABV3ZC54</accession>
<gene>
    <name evidence="2" type="ORF">QTN47_00825</name>
</gene>
<reference evidence="2 3" key="1">
    <citation type="submission" date="2023-07" db="EMBL/GenBank/DDBJ databases">
        <authorList>
            <person name="Lian W.-H."/>
        </authorList>
    </citation>
    <scope>NUCLEOTIDE SEQUENCE [LARGE SCALE GENOMIC DNA]</scope>
    <source>
        <strain evidence="2 3">SYSU DXS3180</strain>
    </source>
</reference>
<organism evidence="2 3">
    <name type="scientific">Danxiaibacter flavus</name>
    <dbReference type="NCBI Taxonomy" id="3049108"/>
    <lineage>
        <taxon>Bacteria</taxon>
        <taxon>Pseudomonadati</taxon>
        <taxon>Bacteroidota</taxon>
        <taxon>Chitinophagia</taxon>
        <taxon>Chitinophagales</taxon>
        <taxon>Chitinophagaceae</taxon>
        <taxon>Danxiaibacter</taxon>
    </lineage>
</organism>
<keyword evidence="2" id="KW-0378">Hydrolase</keyword>
<dbReference type="EMBL" id="JAULBC010000001">
    <property type="protein sequence ID" value="MEX6686014.1"/>
    <property type="molecule type" value="Genomic_DNA"/>
</dbReference>
<dbReference type="GO" id="GO:0016787">
    <property type="term" value="F:hydrolase activity"/>
    <property type="evidence" value="ECO:0007669"/>
    <property type="project" value="UniProtKB-KW"/>
</dbReference>